<dbReference type="Pfam" id="PF01127">
    <property type="entry name" value="Sdh_cyt"/>
    <property type="match status" value="1"/>
</dbReference>
<dbReference type="OrthoDB" id="9788822at2"/>
<keyword evidence="7 13" id="KW-0812">Transmembrane</keyword>
<evidence type="ECO:0000256" key="13">
    <source>
        <dbReference type="SAM" id="Phobius"/>
    </source>
</evidence>
<accession>A0A0S2JYG3</accession>
<keyword evidence="6" id="KW-0349">Heme</keyword>
<evidence type="ECO:0000256" key="3">
    <source>
        <dbReference type="ARBA" id="ARBA00004370"/>
    </source>
</evidence>
<dbReference type="AlphaFoldDB" id="A0A0S2JYG3"/>
<evidence type="ECO:0000256" key="5">
    <source>
        <dbReference type="ARBA" id="ARBA00020076"/>
    </source>
</evidence>
<evidence type="ECO:0000256" key="9">
    <source>
        <dbReference type="ARBA" id="ARBA00022989"/>
    </source>
</evidence>
<dbReference type="GO" id="GO:0046872">
    <property type="term" value="F:metal ion binding"/>
    <property type="evidence" value="ECO:0007669"/>
    <property type="project" value="UniProtKB-KW"/>
</dbReference>
<keyword evidence="8" id="KW-0479">Metal-binding</keyword>
<evidence type="ECO:0000256" key="10">
    <source>
        <dbReference type="ARBA" id="ARBA00023004"/>
    </source>
</evidence>
<dbReference type="InterPro" id="IPR014314">
    <property type="entry name" value="Succ_DH_cytb556"/>
</dbReference>
<feature type="transmembrane region" description="Helical" evidence="13">
    <location>
        <begin position="104"/>
        <end position="125"/>
    </location>
</feature>
<dbReference type="GO" id="GO:0009055">
    <property type="term" value="F:electron transfer activity"/>
    <property type="evidence" value="ECO:0007669"/>
    <property type="project" value="InterPro"/>
</dbReference>
<dbReference type="CDD" id="cd03499">
    <property type="entry name" value="SQR_TypeC_SdhC"/>
    <property type="match status" value="1"/>
</dbReference>
<evidence type="ECO:0000313" key="14">
    <source>
        <dbReference type="EMBL" id="ALO41191.1"/>
    </source>
</evidence>
<evidence type="ECO:0000256" key="4">
    <source>
        <dbReference type="ARBA" id="ARBA00007244"/>
    </source>
</evidence>
<proteinExistence type="inferred from homology"/>
<dbReference type="RefSeq" id="WP_058028950.1">
    <property type="nucleotide sequence ID" value="NZ_CP013187.1"/>
</dbReference>
<dbReference type="KEGG" id="pphe:PP2015_671"/>
<comment type="cofactor">
    <cofactor evidence="1">
        <name>heme</name>
        <dbReference type="ChEBI" id="CHEBI:30413"/>
    </cofactor>
</comment>
<dbReference type="GO" id="GO:0016020">
    <property type="term" value="C:membrane"/>
    <property type="evidence" value="ECO:0007669"/>
    <property type="project" value="UniProtKB-SubCell"/>
</dbReference>
<evidence type="ECO:0000256" key="1">
    <source>
        <dbReference type="ARBA" id="ARBA00001971"/>
    </source>
</evidence>
<feature type="transmembrane region" description="Helical" evidence="13">
    <location>
        <begin position="31"/>
        <end position="48"/>
    </location>
</feature>
<dbReference type="SUPFAM" id="SSF81343">
    <property type="entry name" value="Fumarate reductase respiratory complex transmembrane subunits"/>
    <property type="match status" value="1"/>
</dbReference>
<keyword evidence="9 13" id="KW-1133">Transmembrane helix</keyword>
<comment type="function">
    <text evidence="2">Membrane-anchoring subunit of succinate dehydrogenase (SDH).</text>
</comment>
<gene>
    <name evidence="14" type="ORF">PP2015_671</name>
</gene>
<evidence type="ECO:0000313" key="15">
    <source>
        <dbReference type="Proteomes" id="UP000061457"/>
    </source>
</evidence>
<evidence type="ECO:0000256" key="2">
    <source>
        <dbReference type="ARBA" id="ARBA00004050"/>
    </source>
</evidence>
<dbReference type="EMBL" id="CP013187">
    <property type="protein sequence ID" value="ALO41191.1"/>
    <property type="molecule type" value="Genomic_DNA"/>
</dbReference>
<dbReference type="InterPro" id="IPR000701">
    <property type="entry name" value="SuccDH_FuR_B_TM-su"/>
</dbReference>
<dbReference type="Gene3D" id="1.20.1300.10">
    <property type="entry name" value="Fumarate reductase/succinate dehydrogenase, transmembrane subunit"/>
    <property type="match status" value="1"/>
</dbReference>
<evidence type="ECO:0000256" key="6">
    <source>
        <dbReference type="ARBA" id="ARBA00022617"/>
    </source>
</evidence>
<dbReference type="PIRSF" id="PIRSF000178">
    <property type="entry name" value="SDH_cyt_b560"/>
    <property type="match status" value="1"/>
</dbReference>
<evidence type="ECO:0000256" key="8">
    <source>
        <dbReference type="ARBA" id="ARBA00022723"/>
    </source>
</evidence>
<comment type="subunit">
    <text evidence="12">Part of an enzyme complex containing four subunits: a flavoprotein, an iron-sulfur protein, plus two membrane-anchoring proteins, SdhC and SdhD. The complex can form homotrimers.</text>
</comment>
<name>A0A0S2JYG3_9GAMM</name>
<comment type="similarity">
    <text evidence="4">Belongs to the cytochrome b560 family.</text>
</comment>
<organism evidence="14 15">
    <name type="scientific">Pseudoalteromonas phenolica</name>
    <dbReference type="NCBI Taxonomy" id="161398"/>
    <lineage>
        <taxon>Bacteria</taxon>
        <taxon>Pseudomonadati</taxon>
        <taxon>Pseudomonadota</taxon>
        <taxon>Gammaproteobacteria</taxon>
        <taxon>Alteromonadales</taxon>
        <taxon>Pseudoalteromonadaceae</taxon>
        <taxon>Pseudoalteromonas</taxon>
    </lineage>
</organism>
<dbReference type="Proteomes" id="UP000061457">
    <property type="component" value="Chromosome I"/>
</dbReference>
<dbReference type="STRING" id="161398.PP2015_671"/>
<feature type="transmembrane region" description="Helical" evidence="13">
    <location>
        <begin position="63"/>
        <end position="83"/>
    </location>
</feature>
<dbReference type="NCBIfam" id="TIGR02970">
    <property type="entry name" value="succ_dehyd_cytB"/>
    <property type="match status" value="1"/>
</dbReference>
<evidence type="ECO:0000256" key="11">
    <source>
        <dbReference type="ARBA" id="ARBA00023136"/>
    </source>
</evidence>
<sequence>MKKERPVNLAINTIALPATAYASILHRVSGVIVWVAMLVAIVISYFALKSETNFDEVSSVLESYFIAKFVVWGFLTALGYYCAGTVKHIIQDFGYCEELKSGKVISLAAITVGILFSLLAIWWIWL</sequence>
<reference evidence="15" key="1">
    <citation type="submission" date="2015-11" db="EMBL/GenBank/DDBJ databases">
        <authorList>
            <person name="Kim K.M."/>
        </authorList>
    </citation>
    <scope>NUCLEOTIDE SEQUENCE [LARGE SCALE GENOMIC DNA]</scope>
    <source>
        <strain evidence="15">KCTC 12086</strain>
    </source>
</reference>
<comment type="subcellular location">
    <subcellularLocation>
        <location evidence="3">Membrane</location>
    </subcellularLocation>
</comment>
<keyword evidence="11 13" id="KW-0472">Membrane</keyword>
<keyword evidence="10" id="KW-0408">Iron</keyword>
<evidence type="ECO:0000256" key="7">
    <source>
        <dbReference type="ARBA" id="ARBA00022692"/>
    </source>
</evidence>
<dbReference type="InterPro" id="IPR034804">
    <property type="entry name" value="SQR/QFR_C/D"/>
</dbReference>
<evidence type="ECO:0000256" key="12">
    <source>
        <dbReference type="ARBA" id="ARBA00025912"/>
    </source>
</evidence>
<dbReference type="PATRIC" id="fig|161398.10.peg.684"/>
<keyword evidence="15" id="KW-1185">Reference proteome</keyword>
<dbReference type="GO" id="GO:0006099">
    <property type="term" value="P:tricarboxylic acid cycle"/>
    <property type="evidence" value="ECO:0007669"/>
    <property type="project" value="InterPro"/>
</dbReference>
<protein>
    <recommendedName>
        <fullName evidence="5">Succinate dehydrogenase cytochrome b556 subunit</fullName>
    </recommendedName>
</protein>